<name>A0ACB8T7P2_9AGAM</name>
<sequence length="228" mass="25396">MGTLIVQVYFLDADMFYVNFPGVRLRIQLLGRFVLPSRERPTLLNTALGSYMAWWWMITNWNKPSSFADTLNWRVATLPIMCGLVSGIVQMFYAWQIWVLTNNVIMHLIAALIVVVALGQSLTAITVSSLLLKTLTPDTFFQISPGFAFWLAGSFVADILICGSMLWILFRAKTTVFGESETWINKLILNTIRTGSVTVPEVEGAIPEPKKAPVQAVGFTDVAVESLT</sequence>
<dbReference type="Proteomes" id="UP000814140">
    <property type="component" value="Unassembled WGS sequence"/>
</dbReference>
<accession>A0ACB8T7P2</accession>
<evidence type="ECO:0000313" key="1">
    <source>
        <dbReference type="EMBL" id="KAI0064790.1"/>
    </source>
</evidence>
<protein>
    <submittedName>
        <fullName evidence="1">Uncharacterized protein</fullName>
    </submittedName>
</protein>
<organism evidence="1 2">
    <name type="scientific">Artomyces pyxidatus</name>
    <dbReference type="NCBI Taxonomy" id="48021"/>
    <lineage>
        <taxon>Eukaryota</taxon>
        <taxon>Fungi</taxon>
        <taxon>Dikarya</taxon>
        <taxon>Basidiomycota</taxon>
        <taxon>Agaricomycotina</taxon>
        <taxon>Agaricomycetes</taxon>
        <taxon>Russulales</taxon>
        <taxon>Auriscalpiaceae</taxon>
        <taxon>Artomyces</taxon>
    </lineage>
</organism>
<reference evidence="1" key="1">
    <citation type="submission" date="2021-03" db="EMBL/GenBank/DDBJ databases">
        <authorList>
            <consortium name="DOE Joint Genome Institute"/>
            <person name="Ahrendt S."/>
            <person name="Looney B.P."/>
            <person name="Miyauchi S."/>
            <person name="Morin E."/>
            <person name="Drula E."/>
            <person name="Courty P.E."/>
            <person name="Chicoki N."/>
            <person name="Fauchery L."/>
            <person name="Kohler A."/>
            <person name="Kuo A."/>
            <person name="Labutti K."/>
            <person name="Pangilinan J."/>
            <person name="Lipzen A."/>
            <person name="Riley R."/>
            <person name="Andreopoulos W."/>
            <person name="He G."/>
            <person name="Johnson J."/>
            <person name="Barry K.W."/>
            <person name="Grigoriev I.V."/>
            <person name="Nagy L."/>
            <person name="Hibbett D."/>
            <person name="Henrissat B."/>
            <person name="Matheny P.B."/>
            <person name="Labbe J."/>
            <person name="Martin F."/>
        </authorList>
    </citation>
    <scope>NUCLEOTIDE SEQUENCE</scope>
    <source>
        <strain evidence="1">HHB10654</strain>
    </source>
</reference>
<dbReference type="EMBL" id="MU277197">
    <property type="protein sequence ID" value="KAI0064790.1"/>
    <property type="molecule type" value="Genomic_DNA"/>
</dbReference>
<gene>
    <name evidence="1" type="ORF">BV25DRAFT_1913963</name>
</gene>
<comment type="caution">
    <text evidence="1">The sequence shown here is derived from an EMBL/GenBank/DDBJ whole genome shotgun (WGS) entry which is preliminary data.</text>
</comment>
<proteinExistence type="predicted"/>
<reference evidence="1" key="2">
    <citation type="journal article" date="2022" name="New Phytol.">
        <title>Evolutionary transition to the ectomycorrhizal habit in the genomes of a hyperdiverse lineage of mushroom-forming fungi.</title>
        <authorList>
            <person name="Looney B."/>
            <person name="Miyauchi S."/>
            <person name="Morin E."/>
            <person name="Drula E."/>
            <person name="Courty P.E."/>
            <person name="Kohler A."/>
            <person name="Kuo A."/>
            <person name="LaButti K."/>
            <person name="Pangilinan J."/>
            <person name="Lipzen A."/>
            <person name="Riley R."/>
            <person name="Andreopoulos W."/>
            <person name="He G."/>
            <person name="Johnson J."/>
            <person name="Nolan M."/>
            <person name="Tritt A."/>
            <person name="Barry K.W."/>
            <person name="Grigoriev I.V."/>
            <person name="Nagy L.G."/>
            <person name="Hibbett D."/>
            <person name="Henrissat B."/>
            <person name="Matheny P.B."/>
            <person name="Labbe J."/>
            <person name="Martin F.M."/>
        </authorList>
    </citation>
    <scope>NUCLEOTIDE SEQUENCE</scope>
    <source>
        <strain evidence="1">HHB10654</strain>
    </source>
</reference>
<keyword evidence="2" id="KW-1185">Reference proteome</keyword>
<evidence type="ECO:0000313" key="2">
    <source>
        <dbReference type="Proteomes" id="UP000814140"/>
    </source>
</evidence>